<sequence>MHGTPRWSQIAKSLLRTSSHSEKETREAMNRKWLKRMSDGEDDSYHKRAHVTVLDRPNPTSALVSWKDPTRCNYGYQLWCLSIAKRDGFCSMSGHQIKKGDSVYRPPAFPRPANATAMILSSVIEEASQG</sequence>
<name>A0ABX8UEI3_9BURK</name>
<protein>
    <submittedName>
        <fullName evidence="2">DUF3331 domain-containing protein</fullName>
    </submittedName>
</protein>
<evidence type="ECO:0000313" key="2">
    <source>
        <dbReference type="EMBL" id="QYD67153.1"/>
    </source>
</evidence>
<gene>
    <name evidence="2" type="ORF">KZJ38_12160</name>
</gene>
<keyword evidence="3" id="KW-1185">Reference proteome</keyword>
<dbReference type="EMBL" id="CP080095">
    <property type="protein sequence ID" value="QYD67153.1"/>
    <property type="molecule type" value="Genomic_DNA"/>
</dbReference>
<dbReference type="Proteomes" id="UP000826462">
    <property type="component" value="Chromosome 1"/>
</dbReference>
<dbReference type="Pfam" id="PF11811">
    <property type="entry name" value="DUF3331"/>
    <property type="match status" value="1"/>
</dbReference>
<accession>A0ABX8UEI3</accession>
<evidence type="ECO:0000256" key="1">
    <source>
        <dbReference type="SAM" id="MobiDB-lite"/>
    </source>
</evidence>
<feature type="region of interest" description="Disordered" evidence="1">
    <location>
        <begin position="1"/>
        <end position="31"/>
    </location>
</feature>
<feature type="compositionally biased region" description="Polar residues" evidence="1">
    <location>
        <begin position="1"/>
        <end position="18"/>
    </location>
</feature>
<dbReference type="InterPro" id="IPR021769">
    <property type="entry name" value="DUF3331"/>
</dbReference>
<feature type="compositionally biased region" description="Basic and acidic residues" evidence="1">
    <location>
        <begin position="19"/>
        <end position="31"/>
    </location>
</feature>
<reference evidence="2 3" key="1">
    <citation type="submission" date="2021-07" db="EMBL/GenBank/DDBJ databases">
        <title>Paraburkholderia edwinii protects Aspergillus sp. from phenazines by acting as a toxin sponge.</title>
        <authorList>
            <person name="Dahlstrom K.M."/>
            <person name="Newman D.K."/>
        </authorList>
    </citation>
    <scope>NUCLEOTIDE SEQUENCE [LARGE SCALE GENOMIC DNA]</scope>
    <source>
        <strain evidence="2 3">Pe01</strain>
    </source>
</reference>
<proteinExistence type="predicted"/>
<evidence type="ECO:0000313" key="3">
    <source>
        <dbReference type="Proteomes" id="UP000826462"/>
    </source>
</evidence>
<organism evidence="2 3">
    <name type="scientific">Paraburkholderia edwinii</name>
    <dbReference type="NCBI Taxonomy" id="2861782"/>
    <lineage>
        <taxon>Bacteria</taxon>
        <taxon>Pseudomonadati</taxon>
        <taxon>Pseudomonadota</taxon>
        <taxon>Betaproteobacteria</taxon>
        <taxon>Burkholderiales</taxon>
        <taxon>Burkholderiaceae</taxon>
        <taxon>Paraburkholderia</taxon>
    </lineage>
</organism>